<evidence type="ECO:0000313" key="10">
    <source>
        <dbReference type="Proteomes" id="UP001500603"/>
    </source>
</evidence>
<dbReference type="EMBL" id="BAABJM010000002">
    <property type="protein sequence ID" value="GAA5049698.1"/>
    <property type="molecule type" value="Genomic_DNA"/>
</dbReference>
<keyword evidence="2" id="KW-0805">Transcription regulation</keyword>
<dbReference type="InterPro" id="IPR013324">
    <property type="entry name" value="RNA_pol_sigma_r3/r4-like"/>
</dbReference>
<name>A0ABP9K471_9NOCA</name>
<dbReference type="Pfam" id="PF04545">
    <property type="entry name" value="Sigma70_r4"/>
    <property type="match status" value="1"/>
</dbReference>
<protein>
    <submittedName>
        <fullName evidence="9">Sigma-70 family RNA polymerase sigma factor SigK</fullName>
    </submittedName>
</protein>
<dbReference type="SUPFAM" id="SSF88659">
    <property type="entry name" value="Sigma3 and sigma4 domains of RNA polymerase sigma factors"/>
    <property type="match status" value="1"/>
</dbReference>
<gene>
    <name evidence="9" type="primary">sigK_1</name>
    <name evidence="9" type="ORF">GCM10023318_18930</name>
</gene>
<dbReference type="PANTHER" id="PTHR43133">
    <property type="entry name" value="RNA POLYMERASE ECF-TYPE SIGMA FACTO"/>
    <property type="match status" value="1"/>
</dbReference>
<evidence type="ECO:0000256" key="3">
    <source>
        <dbReference type="ARBA" id="ARBA00023082"/>
    </source>
</evidence>
<comment type="caution">
    <text evidence="9">The sequence shown here is derived from an EMBL/GenBank/DDBJ whole genome shotgun (WGS) entry which is preliminary data.</text>
</comment>
<dbReference type="InterPro" id="IPR036388">
    <property type="entry name" value="WH-like_DNA-bd_sf"/>
</dbReference>
<proteinExistence type="inferred from homology"/>
<keyword evidence="3" id="KW-0731">Sigma factor</keyword>
<dbReference type="PANTHER" id="PTHR43133:SF66">
    <property type="entry name" value="ECF RNA POLYMERASE SIGMA FACTOR SIGK"/>
    <property type="match status" value="1"/>
</dbReference>
<organism evidence="9 10">
    <name type="scientific">Nocardia callitridis</name>
    <dbReference type="NCBI Taxonomy" id="648753"/>
    <lineage>
        <taxon>Bacteria</taxon>
        <taxon>Bacillati</taxon>
        <taxon>Actinomycetota</taxon>
        <taxon>Actinomycetes</taxon>
        <taxon>Mycobacteriales</taxon>
        <taxon>Nocardiaceae</taxon>
        <taxon>Nocardia</taxon>
    </lineage>
</organism>
<evidence type="ECO:0000256" key="2">
    <source>
        <dbReference type="ARBA" id="ARBA00023015"/>
    </source>
</evidence>
<dbReference type="Gene3D" id="1.10.10.10">
    <property type="entry name" value="Winged helix-like DNA-binding domain superfamily/Winged helix DNA-binding domain"/>
    <property type="match status" value="1"/>
</dbReference>
<keyword evidence="5" id="KW-0804">Transcription</keyword>
<accession>A0ABP9K471</accession>
<feature type="region of interest" description="Disordered" evidence="6">
    <location>
        <begin position="1"/>
        <end position="23"/>
    </location>
</feature>
<evidence type="ECO:0000256" key="4">
    <source>
        <dbReference type="ARBA" id="ARBA00023125"/>
    </source>
</evidence>
<dbReference type="SUPFAM" id="SSF88946">
    <property type="entry name" value="Sigma2 domain of RNA polymerase sigma factors"/>
    <property type="match status" value="1"/>
</dbReference>
<dbReference type="RefSeq" id="WP_345494853.1">
    <property type="nucleotide sequence ID" value="NZ_BAABJM010000002.1"/>
</dbReference>
<dbReference type="CDD" id="cd06171">
    <property type="entry name" value="Sigma70_r4"/>
    <property type="match status" value="1"/>
</dbReference>
<dbReference type="Proteomes" id="UP001500603">
    <property type="component" value="Unassembled WGS sequence"/>
</dbReference>
<evidence type="ECO:0000259" key="7">
    <source>
        <dbReference type="Pfam" id="PF04542"/>
    </source>
</evidence>
<keyword evidence="10" id="KW-1185">Reference proteome</keyword>
<dbReference type="InterPro" id="IPR007630">
    <property type="entry name" value="RNA_pol_sigma70_r4"/>
</dbReference>
<evidence type="ECO:0000256" key="6">
    <source>
        <dbReference type="SAM" id="MobiDB-lite"/>
    </source>
</evidence>
<evidence type="ECO:0000256" key="1">
    <source>
        <dbReference type="ARBA" id="ARBA00010641"/>
    </source>
</evidence>
<dbReference type="NCBIfam" id="NF007228">
    <property type="entry name" value="PRK09646.1"/>
    <property type="match status" value="1"/>
</dbReference>
<feature type="domain" description="RNA polymerase sigma-70 region 4" evidence="8">
    <location>
        <begin position="163"/>
        <end position="210"/>
    </location>
</feature>
<dbReference type="InterPro" id="IPR014284">
    <property type="entry name" value="RNA_pol_sigma-70_dom"/>
</dbReference>
<dbReference type="NCBIfam" id="TIGR02937">
    <property type="entry name" value="sigma70-ECF"/>
    <property type="match status" value="1"/>
</dbReference>
<dbReference type="Pfam" id="PF04542">
    <property type="entry name" value="Sigma70_r2"/>
    <property type="match status" value="1"/>
</dbReference>
<evidence type="ECO:0000259" key="8">
    <source>
        <dbReference type="Pfam" id="PF04545"/>
    </source>
</evidence>
<comment type="similarity">
    <text evidence="1">Belongs to the sigma-70 factor family. ECF subfamily.</text>
</comment>
<dbReference type="Gene3D" id="1.10.1740.10">
    <property type="match status" value="1"/>
</dbReference>
<dbReference type="InterPro" id="IPR039425">
    <property type="entry name" value="RNA_pol_sigma-70-like"/>
</dbReference>
<dbReference type="InterPro" id="IPR007627">
    <property type="entry name" value="RNA_pol_sigma70_r2"/>
</dbReference>
<dbReference type="InterPro" id="IPR013325">
    <property type="entry name" value="RNA_pol_sigma_r2"/>
</dbReference>
<evidence type="ECO:0000256" key="5">
    <source>
        <dbReference type="ARBA" id="ARBA00023163"/>
    </source>
</evidence>
<sequence>MSFEPEASPVRLRSAEHDDSSTAQCSVRPGAAAAAAESAQLADLLGRVADGDRDAFTDFYRATSHRVFGLAVRVLRSHSAAEDITQEVYLQAWSLADRYDRKLSSPIGWLMMLTHRRAVDRVRREESAAARDIVYGHAHLGRDHDVVAEDVTQRLDEQAVIGCLDRLTEIQREAVALAYYGGRTYVEVSEHLDVPLPTIKSRIRDGLRRLENCLTGSDKR</sequence>
<keyword evidence="4" id="KW-0238">DNA-binding</keyword>
<feature type="domain" description="RNA polymerase sigma-70 region 2" evidence="7">
    <location>
        <begin position="60"/>
        <end position="126"/>
    </location>
</feature>
<evidence type="ECO:0000313" key="9">
    <source>
        <dbReference type="EMBL" id="GAA5049698.1"/>
    </source>
</evidence>
<reference evidence="10" key="1">
    <citation type="journal article" date="2019" name="Int. J. Syst. Evol. Microbiol.">
        <title>The Global Catalogue of Microorganisms (GCM) 10K type strain sequencing project: providing services to taxonomists for standard genome sequencing and annotation.</title>
        <authorList>
            <consortium name="The Broad Institute Genomics Platform"/>
            <consortium name="The Broad Institute Genome Sequencing Center for Infectious Disease"/>
            <person name="Wu L."/>
            <person name="Ma J."/>
        </authorList>
    </citation>
    <scope>NUCLEOTIDE SEQUENCE [LARGE SCALE GENOMIC DNA]</scope>
    <source>
        <strain evidence="10">JCM 18298</strain>
    </source>
</reference>